<reference evidence="2 3" key="1">
    <citation type="journal article" date="2021" name="BMC Genomics">
        <title>Telomere-to-telomere genome assembly of asparaginase-producing Trichoderma simmonsii.</title>
        <authorList>
            <person name="Chung D."/>
            <person name="Kwon Y.M."/>
            <person name="Yang Y."/>
        </authorList>
    </citation>
    <scope>NUCLEOTIDE SEQUENCE [LARGE SCALE GENOMIC DNA]</scope>
    <source>
        <strain evidence="2 3">GH-Sj1</strain>
    </source>
</reference>
<accession>A0A8G0PDZ5</accession>
<dbReference type="AlphaFoldDB" id="A0A8G0PDZ5"/>
<evidence type="ECO:0000313" key="3">
    <source>
        <dbReference type="Proteomes" id="UP000826661"/>
    </source>
</evidence>
<protein>
    <submittedName>
        <fullName evidence="2">Uncharacterized protein</fullName>
    </submittedName>
</protein>
<dbReference type="Proteomes" id="UP000826661">
    <property type="component" value="Chromosome II"/>
</dbReference>
<keyword evidence="3" id="KW-1185">Reference proteome</keyword>
<proteinExistence type="predicted"/>
<gene>
    <name evidence="2" type="ORF">H0G86_004257</name>
</gene>
<feature type="region of interest" description="Disordered" evidence="1">
    <location>
        <begin position="71"/>
        <end position="114"/>
    </location>
</feature>
<dbReference type="EMBL" id="CP075865">
    <property type="protein sequence ID" value="QYS97022.1"/>
    <property type="molecule type" value="Genomic_DNA"/>
</dbReference>
<evidence type="ECO:0000256" key="1">
    <source>
        <dbReference type="SAM" id="MobiDB-lite"/>
    </source>
</evidence>
<name>A0A8G0PDZ5_9HYPO</name>
<organism evidence="2 3">
    <name type="scientific">Trichoderma simmonsii</name>
    <dbReference type="NCBI Taxonomy" id="1491479"/>
    <lineage>
        <taxon>Eukaryota</taxon>
        <taxon>Fungi</taxon>
        <taxon>Dikarya</taxon>
        <taxon>Ascomycota</taxon>
        <taxon>Pezizomycotina</taxon>
        <taxon>Sordariomycetes</taxon>
        <taxon>Hypocreomycetidae</taxon>
        <taxon>Hypocreales</taxon>
        <taxon>Hypocreaceae</taxon>
        <taxon>Trichoderma</taxon>
    </lineage>
</organism>
<feature type="compositionally biased region" description="Basic and acidic residues" evidence="1">
    <location>
        <begin position="83"/>
        <end position="96"/>
    </location>
</feature>
<evidence type="ECO:0000313" key="2">
    <source>
        <dbReference type="EMBL" id="QYS97022.1"/>
    </source>
</evidence>
<sequence length="114" mass="12742">MLDAFRGSFSPSLPGRGETIGALPFYIVIVSPVDNHPFCPYSSGFSSSFAFPYLFQLLPFVLLQPLPRQGKDLDFSVPKQRVKKETRQNRHEESASARHAKAPPKSLSRPTLTH</sequence>